<dbReference type="EMBL" id="BMAW01041170">
    <property type="protein sequence ID" value="GFU62609.1"/>
    <property type="molecule type" value="Genomic_DNA"/>
</dbReference>
<dbReference type="AlphaFoldDB" id="A0A8X6UVQ7"/>
<accession>A0A8X6UVQ7</accession>
<feature type="region of interest" description="Disordered" evidence="1">
    <location>
        <begin position="888"/>
        <end position="910"/>
    </location>
</feature>
<comment type="caution">
    <text evidence="2">The sequence shown here is derived from an EMBL/GenBank/DDBJ whole genome shotgun (WGS) entry which is preliminary data.</text>
</comment>
<dbReference type="Proteomes" id="UP000887013">
    <property type="component" value="Unassembled WGS sequence"/>
</dbReference>
<protein>
    <submittedName>
        <fullName evidence="2">Uncharacterized protein</fullName>
    </submittedName>
</protein>
<keyword evidence="3" id="KW-1185">Reference proteome</keyword>
<evidence type="ECO:0000256" key="1">
    <source>
        <dbReference type="SAM" id="MobiDB-lite"/>
    </source>
</evidence>
<dbReference type="OrthoDB" id="6436924at2759"/>
<evidence type="ECO:0000313" key="3">
    <source>
        <dbReference type="Proteomes" id="UP000887013"/>
    </source>
</evidence>
<reference evidence="2" key="1">
    <citation type="submission" date="2020-08" db="EMBL/GenBank/DDBJ databases">
        <title>Multicomponent nature underlies the extraordinary mechanical properties of spider dragline silk.</title>
        <authorList>
            <person name="Kono N."/>
            <person name="Nakamura H."/>
            <person name="Mori M."/>
            <person name="Yoshida Y."/>
            <person name="Ohtoshi R."/>
            <person name="Malay A.D."/>
            <person name="Moran D.A.P."/>
            <person name="Tomita M."/>
            <person name="Numata K."/>
            <person name="Arakawa K."/>
        </authorList>
    </citation>
    <scope>NUCLEOTIDE SEQUENCE</scope>
</reference>
<proteinExistence type="predicted"/>
<sequence length="910" mass="108456">MEKIQITPSYDFMKRADPLRSRNSNNIIFQHQLKFLLSYFQPFSLRVLLKHKQLKLIVVHGKYAIGKIELYKDLKAVYPPHYTLNRWRNNMIYSRKISSLKESASAQVAINLCQDNGFKEVALLLEKPTYGAFVHEYSSAPFITDTKILSTWIEAQKDAQSLNDFRKSCKVRADHMIEQWESAIGEQCQRLTEDIPHLLKRGVQAWINRIALEYLSYSRRQEVLFGMSRYFLMDVLTNEDLTKVGRLNEKKLAERFLKDDRLTILQRYYIACVYCLHVHIPRLWMGLTCDERQRLLSGFNPPYLSRNVLLWSHQMVEHLEGKSALRNDYQWIEAAHLAVLDGNRAALMSCWKMLETHLQQEKMIEMALQSVKTLRCLRYKLPWYRDWRERFVSNDFPLKESIDSISGFNLPSYYSDLMSFFLSQMDEEQQLTFFKQAFQNSYCDSVVKCFLYWPHQDDFIPTISRLWGIMPKNQYVRCLLTLASKYTESFNTEKFNIKNFNVENFGMEGYAFAALDKNEMHYYDYRSLLEMLWEETPEEYKRYLFLNYEADWDYYLLNDGAVLLSGLIRKSPCQGNEGTLFKRIFCYQPQEQRRAMMRSSEGEKICSVLIQKENWSFVNWLLEECLPKEEIRSFKQEFIQSKCGHELCLNVLKENREGLVEDLINWSLDLVEEKTQYKFELITSKCSGLRTCTELWRQSEFIKVDRIIHFCIPLDKKMQFLKIAFSNLLEECDWGLMDTILIWTFHTEEKIRHFKKELFSYVGLSIHRFLLFLVQEWENVELLYKWFELSPDEIKKFKKDTIFSSNVVSMITNELIYESMVRFLIPLRWCLTDEEMVIEYQKKIEENCCGLNEDLRKERLHILMTELLNTFREEETRDETIEETILMTNRGDKRSIDSENEPGSSGKRLK</sequence>
<organism evidence="2 3">
    <name type="scientific">Nephila pilipes</name>
    <name type="common">Giant wood spider</name>
    <name type="synonym">Nephila maculata</name>
    <dbReference type="NCBI Taxonomy" id="299642"/>
    <lineage>
        <taxon>Eukaryota</taxon>
        <taxon>Metazoa</taxon>
        <taxon>Ecdysozoa</taxon>
        <taxon>Arthropoda</taxon>
        <taxon>Chelicerata</taxon>
        <taxon>Arachnida</taxon>
        <taxon>Araneae</taxon>
        <taxon>Araneomorphae</taxon>
        <taxon>Entelegynae</taxon>
        <taxon>Araneoidea</taxon>
        <taxon>Nephilidae</taxon>
        <taxon>Nephila</taxon>
    </lineage>
</organism>
<name>A0A8X6UVQ7_NEPPI</name>
<gene>
    <name evidence="2" type="primary">AVEN_153125_1</name>
    <name evidence="2" type="ORF">NPIL_403581</name>
</gene>
<evidence type="ECO:0000313" key="2">
    <source>
        <dbReference type="EMBL" id="GFU62609.1"/>
    </source>
</evidence>